<dbReference type="InterPro" id="IPR028994">
    <property type="entry name" value="Integrin_alpha_N"/>
</dbReference>
<dbReference type="Pfam" id="PF01839">
    <property type="entry name" value="FG-GAP"/>
    <property type="match status" value="1"/>
</dbReference>
<evidence type="ECO:0000313" key="4">
    <source>
        <dbReference type="Proteomes" id="UP000666369"/>
    </source>
</evidence>
<dbReference type="EMBL" id="JAADJT010000012">
    <property type="protein sequence ID" value="NGZ87438.1"/>
    <property type="molecule type" value="Genomic_DNA"/>
</dbReference>
<dbReference type="InterPro" id="IPR013517">
    <property type="entry name" value="FG-GAP"/>
</dbReference>
<dbReference type="Proteomes" id="UP000666369">
    <property type="component" value="Unassembled WGS sequence"/>
</dbReference>
<reference evidence="3 4" key="1">
    <citation type="submission" date="2020-01" db="EMBL/GenBank/DDBJ databases">
        <authorList>
            <person name="Lee S.D."/>
        </authorList>
    </citation>
    <scope>NUCLEOTIDE SEQUENCE [LARGE SCALE GENOMIC DNA]</scope>
    <source>
        <strain evidence="3 4">SAP-35</strain>
    </source>
</reference>
<dbReference type="SUPFAM" id="SSF69318">
    <property type="entry name" value="Integrin alpha N-terminal domain"/>
    <property type="match status" value="1"/>
</dbReference>
<reference evidence="4" key="2">
    <citation type="submission" date="2023-07" db="EMBL/GenBank/DDBJ databases">
        <title>Duganella aceri sp. nov., isolated from tree sap.</title>
        <authorList>
            <person name="Kim I.S."/>
        </authorList>
    </citation>
    <scope>NUCLEOTIDE SEQUENCE [LARGE SCALE GENOMIC DNA]</scope>
    <source>
        <strain evidence="4">SAP-35</strain>
    </source>
</reference>
<feature type="chain" id="PRO_5045971172" description="Lipoprotein" evidence="2">
    <location>
        <begin position="22"/>
        <end position="213"/>
    </location>
</feature>
<protein>
    <recommendedName>
        <fullName evidence="5">Lipoprotein</fullName>
    </recommendedName>
</protein>
<sequence length="213" mass="23146">MRIMKTVFMSGLLCLTTACSAGIPESKPVDAAYLASQHIPSSGTLVAARMIRDQDGEHILQLNRQAGPSPSAPKSGRIEHIELTAVYYAKQAGGWKQEWTVRDVADCPELDAAADFFISSVAVTDINGDGKAEITIPYKLFCGGGIDSYTVKVILREGPLKLAIRGESEVRLPGQPPFGGDHKYDKALLTPAYAAYKNHLDQIWKTVSVDIRK</sequence>
<evidence type="ECO:0000256" key="2">
    <source>
        <dbReference type="SAM" id="SignalP"/>
    </source>
</evidence>
<evidence type="ECO:0000313" key="3">
    <source>
        <dbReference type="EMBL" id="NGZ87438.1"/>
    </source>
</evidence>
<dbReference type="NCBIfam" id="NF046077">
    <property type="entry name" value="LPS_M949_RS01915"/>
    <property type="match status" value="1"/>
</dbReference>
<dbReference type="InterPro" id="IPR058148">
    <property type="entry name" value="M949_RS01915-like_dom"/>
</dbReference>
<evidence type="ECO:0000256" key="1">
    <source>
        <dbReference type="ARBA" id="ARBA00022729"/>
    </source>
</evidence>
<organism evidence="3 4">
    <name type="scientific">Duganella aceris</name>
    <dbReference type="NCBI Taxonomy" id="2703883"/>
    <lineage>
        <taxon>Bacteria</taxon>
        <taxon>Pseudomonadati</taxon>
        <taxon>Pseudomonadota</taxon>
        <taxon>Betaproteobacteria</taxon>
        <taxon>Burkholderiales</taxon>
        <taxon>Oxalobacteraceae</taxon>
        <taxon>Telluria group</taxon>
        <taxon>Duganella</taxon>
    </lineage>
</organism>
<comment type="caution">
    <text evidence="3">The sequence shown here is derived from an EMBL/GenBank/DDBJ whole genome shotgun (WGS) entry which is preliminary data.</text>
</comment>
<dbReference type="PROSITE" id="PS51257">
    <property type="entry name" value="PROKAR_LIPOPROTEIN"/>
    <property type="match status" value="1"/>
</dbReference>
<keyword evidence="4" id="KW-1185">Reference proteome</keyword>
<feature type="signal peptide" evidence="2">
    <location>
        <begin position="1"/>
        <end position="21"/>
    </location>
</feature>
<name>A0ABX0FS10_9BURK</name>
<accession>A0ABX0FS10</accession>
<evidence type="ECO:0008006" key="5">
    <source>
        <dbReference type="Google" id="ProtNLM"/>
    </source>
</evidence>
<keyword evidence="1 2" id="KW-0732">Signal</keyword>
<gene>
    <name evidence="3" type="ORF">GW587_24660</name>
</gene>
<proteinExistence type="predicted"/>